<sequence>MGLTHWYYMPAVSRYWSSNVSFRAVSRHRVPSSYLIHPRQRQSEGPPAQHTTCRPHLRNDIHRPPRSPSRSTSPICRVYSSAAIPPACQSMAVNSTAHPPPRTPHDGTPHDGLAPTRTDDAPESRPRHRPRPRPCLS</sequence>
<gene>
    <name evidence="1" type="ORF">FA95DRAFT_347874</name>
</gene>
<organism evidence="1 2">
    <name type="scientific">Auriscalpium vulgare</name>
    <dbReference type="NCBI Taxonomy" id="40419"/>
    <lineage>
        <taxon>Eukaryota</taxon>
        <taxon>Fungi</taxon>
        <taxon>Dikarya</taxon>
        <taxon>Basidiomycota</taxon>
        <taxon>Agaricomycotina</taxon>
        <taxon>Agaricomycetes</taxon>
        <taxon>Russulales</taxon>
        <taxon>Auriscalpiaceae</taxon>
        <taxon>Auriscalpium</taxon>
    </lineage>
</organism>
<evidence type="ECO:0000313" key="1">
    <source>
        <dbReference type="EMBL" id="KAI0043768.1"/>
    </source>
</evidence>
<protein>
    <submittedName>
        <fullName evidence="1">Uncharacterized protein</fullName>
    </submittedName>
</protein>
<dbReference type="EMBL" id="MU276005">
    <property type="protein sequence ID" value="KAI0043768.1"/>
    <property type="molecule type" value="Genomic_DNA"/>
</dbReference>
<proteinExistence type="predicted"/>
<evidence type="ECO:0000313" key="2">
    <source>
        <dbReference type="Proteomes" id="UP000814033"/>
    </source>
</evidence>
<comment type="caution">
    <text evidence="1">The sequence shown here is derived from an EMBL/GenBank/DDBJ whole genome shotgun (WGS) entry which is preliminary data.</text>
</comment>
<dbReference type="Proteomes" id="UP000814033">
    <property type="component" value="Unassembled WGS sequence"/>
</dbReference>
<name>A0ACB8RI12_9AGAM</name>
<accession>A0ACB8RI12</accession>
<reference evidence="1" key="2">
    <citation type="journal article" date="2022" name="New Phytol.">
        <title>Evolutionary transition to the ectomycorrhizal habit in the genomes of a hyperdiverse lineage of mushroom-forming fungi.</title>
        <authorList>
            <person name="Looney B."/>
            <person name="Miyauchi S."/>
            <person name="Morin E."/>
            <person name="Drula E."/>
            <person name="Courty P.E."/>
            <person name="Kohler A."/>
            <person name="Kuo A."/>
            <person name="LaButti K."/>
            <person name="Pangilinan J."/>
            <person name="Lipzen A."/>
            <person name="Riley R."/>
            <person name="Andreopoulos W."/>
            <person name="He G."/>
            <person name="Johnson J."/>
            <person name="Nolan M."/>
            <person name="Tritt A."/>
            <person name="Barry K.W."/>
            <person name="Grigoriev I.V."/>
            <person name="Nagy L.G."/>
            <person name="Hibbett D."/>
            <person name="Henrissat B."/>
            <person name="Matheny P.B."/>
            <person name="Labbe J."/>
            <person name="Martin F.M."/>
        </authorList>
    </citation>
    <scope>NUCLEOTIDE SEQUENCE</scope>
    <source>
        <strain evidence="1">FP105234-sp</strain>
    </source>
</reference>
<reference evidence="1" key="1">
    <citation type="submission" date="2021-02" db="EMBL/GenBank/DDBJ databases">
        <authorList>
            <consortium name="DOE Joint Genome Institute"/>
            <person name="Ahrendt S."/>
            <person name="Looney B.P."/>
            <person name="Miyauchi S."/>
            <person name="Morin E."/>
            <person name="Drula E."/>
            <person name="Courty P.E."/>
            <person name="Chicoki N."/>
            <person name="Fauchery L."/>
            <person name="Kohler A."/>
            <person name="Kuo A."/>
            <person name="Labutti K."/>
            <person name="Pangilinan J."/>
            <person name="Lipzen A."/>
            <person name="Riley R."/>
            <person name="Andreopoulos W."/>
            <person name="He G."/>
            <person name="Johnson J."/>
            <person name="Barry K.W."/>
            <person name="Grigoriev I.V."/>
            <person name="Nagy L."/>
            <person name="Hibbett D."/>
            <person name="Henrissat B."/>
            <person name="Matheny P.B."/>
            <person name="Labbe J."/>
            <person name="Martin F."/>
        </authorList>
    </citation>
    <scope>NUCLEOTIDE SEQUENCE</scope>
    <source>
        <strain evidence="1">FP105234-sp</strain>
    </source>
</reference>
<keyword evidence="2" id="KW-1185">Reference proteome</keyword>